<keyword evidence="2" id="KW-0969">Cilium</keyword>
<dbReference type="EMBL" id="QEEX01000001">
    <property type="protein sequence ID" value="PWB98521.1"/>
    <property type="molecule type" value="Genomic_DNA"/>
</dbReference>
<accession>A0A2U1T3Q4</accession>
<dbReference type="GO" id="GO:0005198">
    <property type="term" value="F:structural molecule activity"/>
    <property type="evidence" value="ECO:0007669"/>
    <property type="project" value="InterPro"/>
</dbReference>
<evidence type="ECO:0000313" key="2">
    <source>
        <dbReference type="EMBL" id="PWB98521.1"/>
    </source>
</evidence>
<evidence type="ECO:0000259" key="1">
    <source>
        <dbReference type="Pfam" id="PF00669"/>
    </source>
</evidence>
<organism evidence="2 3">
    <name type="scientific">Homoserinimonas hongtaonis</name>
    <dbReference type="NCBI Taxonomy" id="2079791"/>
    <lineage>
        <taxon>Bacteria</taxon>
        <taxon>Bacillati</taxon>
        <taxon>Actinomycetota</taxon>
        <taxon>Actinomycetes</taxon>
        <taxon>Micrococcales</taxon>
        <taxon>Microbacteriaceae</taxon>
        <taxon>Homoserinimonas</taxon>
    </lineage>
</organism>
<evidence type="ECO:0000313" key="3">
    <source>
        <dbReference type="Proteomes" id="UP000244978"/>
    </source>
</evidence>
<dbReference type="Pfam" id="PF00669">
    <property type="entry name" value="Flagellin_N"/>
    <property type="match status" value="1"/>
</dbReference>
<dbReference type="PANTHER" id="PTHR42792">
    <property type="entry name" value="FLAGELLIN"/>
    <property type="match status" value="1"/>
</dbReference>
<dbReference type="SUPFAM" id="SSF64518">
    <property type="entry name" value="Phase 1 flagellin"/>
    <property type="match status" value="1"/>
</dbReference>
<dbReference type="GO" id="GO:0009288">
    <property type="term" value="C:bacterial-type flagellum"/>
    <property type="evidence" value="ECO:0007669"/>
    <property type="project" value="InterPro"/>
</dbReference>
<feature type="domain" description="Flagellin N-terminal" evidence="1">
    <location>
        <begin position="3"/>
        <end position="131"/>
    </location>
</feature>
<dbReference type="AlphaFoldDB" id="A0A2U1T3Q4"/>
<dbReference type="InterPro" id="IPR001492">
    <property type="entry name" value="Flagellin"/>
</dbReference>
<dbReference type="Proteomes" id="UP000244978">
    <property type="component" value="Unassembled WGS sequence"/>
</dbReference>
<dbReference type="Gene3D" id="1.20.1330.10">
    <property type="entry name" value="f41 fragment of flagellin, N-terminal domain"/>
    <property type="match status" value="1"/>
</dbReference>
<dbReference type="PANTHER" id="PTHR42792:SF1">
    <property type="entry name" value="FLAGELLAR HOOK-ASSOCIATED PROTEIN 3"/>
    <property type="match status" value="1"/>
</dbReference>
<reference evidence="3" key="1">
    <citation type="submission" date="2018-04" db="EMBL/GenBank/DDBJ databases">
        <authorList>
            <person name="Liu S."/>
            <person name="Wang Z."/>
            <person name="Li J."/>
        </authorList>
    </citation>
    <scope>NUCLEOTIDE SEQUENCE [LARGE SCALE GENOMIC DNA]</scope>
    <source>
        <strain evidence="3">S1194</strain>
    </source>
</reference>
<keyword evidence="3" id="KW-1185">Reference proteome</keyword>
<dbReference type="InterPro" id="IPR001029">
    <property type="entry name" value="Flagellin_N"/>
</dbReference>
<sequence length="290" mass="30747">MRTAQQNLQNSMATLGAVREKATNLQRIGRPSDDPIGTANSLLVRAEQASTDQYKRNISDGLGWLSTVDSTLSNVTGLLNRVRDLTVQGANDGAMSPTAKEAIAVELESLREDLLVQANSTYLGRTIFAGSSNAGAAFVADPTSPDGLAFSGAPGSSVERRIDGHSLVRVDSDGTTVFGQGAASVFALVDSIVADLRGGTNVGVKLVDIDARLEVIKGEWATVGTRHSQVMKAEETTMSKAIALESQRSEIEDLDLGRAILDLQAQEVSYQSALAVSARVLQPTLMDFLR</sequence>
<gene>
    <name evidence="2" type="ORF">DF220_08340</name>
</gene>
<keyword evidence="2" id="KW-0966">Cell projection</keyword>
<keyword evidence="2" id="KW-0282">Flagellum</keyword>
<protein>
    <submittedName>
        <fullName evidence="2">Flagellar hook-associated protein 3</fullName>
    </submittedName>
</protein>
<proteinExistence type="predicted"/>
<comment type="caution">
    <text evidence="2">The sequence shown here is derived from an EMBL/GenBank/DDBJ whole genome shotgun (WGS) entry which is preliminary data.</text>
</comment>
<name>A0A2U1T3Q4_9MICO</name>